<keyword evidence="3" id="KW-1185">Reference proteome</keyword>
<feature type="compositionally biased region" description="Low complexity" evidence="1">
    <location>
        <begin position="211"/>
        <end position="224"/>
    </location>
</feature>
<dbReference type="STRING" id="94208.A0A2S4L0W3"/>
<reference evidence="2 3" key="1">
    <citation type="submission" date="2018-01" db="EMBL/GenBank/DDBJ databases">
        <title>Harnessing the power of phylogenomics to disentangle the directionality and signatures of interkingdom host jumping in the parasitic fungal genus Tolypocladium.</title>
        <authorList>
            <person name="Quandt C.A."/>
            <person name="Patterson W."/>
            <person name="Spatafora J.W."/>
        </authorList>
    </citation>
    <scope>NUCLEOTIDE SEQUENCE [LARGE SCALE GENOMIC DNA]</scope>
    <source>
        <strain evidence="2 3">NRBC 100945</strain>
    </source>
</reference>
<comment type="caution">
    <text evidence="2">The sequence shown here is derived from an EMBL/GenBank/DDBJ whole genome shotgun (WGS) entry which is preliminary data.</text>
</comment>
<organism evidence="2 3">
    <name type="scientific">Tolypocladium paradoxum</name>
    <dbReference type="NCBI Taxonomy" id="94208"/>
    <lineage>
        <taxon>Eukaryota</taxon>
        <taxon>Fungi</taxon>
        <taxon>Dikarya</taxon>
        <taxon>Ascomycota</taxon>
        <taxon>Pezizomycotina</taxon>
        <taxon>Sordariomycetes</taxon>
        <taxon>Hypocreomycetidae</taxon>
        <taxon>Hypocreales</taxon>
        <taxon>Ophiocordycipitaceae</taxon>
        <taxon>Tolypocladium</taxon>
    </lineage>
</organism>
<dbReference type="EMBL" id="PKSG01000368">
    <property type="protein sequence ID" value="POR36049.1"/>
    <property type="molecule type" value="Genomic_DNA"/>
</dbReference>
<name>A0A2S4L0W3_9HYPO</name>
<gene>
    <name evidence="2" type="ORF">TPAR_03753</name>
</gene>
<evidence type="ECO:0000256" key="1">
    <source>
        <dbReference type="SAM" id="MobiDB-lite"/>
    </source>
</evidence>
<protein>
    <submittedName>
        <fullName evidence="2">Ankyrin</fullName>
    </submittedName>
</protein>
<feature type="non-terminal residue" evidence="2">
    <location>
        <position position="274"/>
    </location>
</feature>
<dbReference type="Proteomes" id="UP000237481">
    <property type="component" value="Unassembled WGS sequence"/>
</dbReference>
<dbReference type="AlphaFoldDB" id="A0A2S4L0W3"/>
<evidence type="ECO:0000313" key="3">
    <source>
        <dbReference type="Proteomes" id="UP000237481"/>
    </source>
</evidence>
<sequence>MPMRVPNAAPAMDGFSVTSLTALCCSIANRAASSAGELDSLGAARPESMVTLAGHIRQISRGASQLEQALNSAAALSQQLQHVLNRALAAGDAATGKLHKQVMRVQTETLAAVDGDYAEAYGHFLRTYCRLFAYSCKVLSINDRAQQDASLESTEGQEVLEQASTAVNVASQASSILLDGSQGRNLSNLPLRPKSQPGDVPAADEPPPYMAATPSSSANAAQASPGGLSSWTKSIKAFAANFAPKPDPLASALCQAVLRGDTQQVSGLLAQGAR</sequence>
<accession>A0A2S4L0W3</accession>
<evidence type="ECO:0000313" key="2">
    <source>
        <dbReference type="EMBL" id="POR36049.1"/>
    </source>
</evidence>
<proteinExistence type="predicted"/>
<feature type="region of interest" description="Disordered" evidence="1">
    <location>
        <begin position="184"/>
        <end position="229"/>
    </location>
</feature>